<evidence type="ECO:0000313" key="4">
    <source>
        <dbReference type="Proteomes" id="UP000004834"/>
    </source>
</evidence>
<feature type="transmembrane region" description="Helical" evidence="2">
    <location>
        <begin position="123"/>
        <end position="149"/>
    </location>
</feature>
<feature type="region of interest" description="Disordered" evidence="1">
    <location>
        <begin position="1"/>
        <end position="36"/>
    </location>
</feature>
<keyword evidence="2" id="KW-0812">Transmembrane</keyword>
<feature type="compositionally biased region" description="Basic and acidic residues" evidence="1">
    <location>
        <begin position="1"/>
        <end position="17"/>
    </location>
</feature>
<keyword evidence="2" id="KW-0472">Membrane</keyword>
<feature type="compositionally biased region" description="Basic and acidic residues" evidence="1">
    <location>
        <begin position="27"/>
        <end position="36"/>
    </location>
</feature>
<reference evidence="3 4" key="1">
    <citation type="submission" date="2011-11" db="EMBL/GenBank/DDBJ databases">
        <title>The Genome Sequence of Myroides odoratimimus CIP 101113.</title>
        <authorList>
            <person name="Earl A."/>
            <person name="Ward D."/>
            <person name="Feldgarden M."/>
            <person name="Gevers D."/>
            <person name="Huys G."/>
            <person name="Young S.K."/>
            <person name="Zeng Q."/>
            <person name="Gargeya S."/>
            <person name="Fitzgerald M."/>
            <person name="Haas B."/>
            <person name="Abouelleil A."/>
            <person name="Alvarado L."/>
            <person name="Arachchi H.M."/>
            <person name="Berlin A."/>
            <person name="Brown A."/>
            <person name="Chapman S.B."/>
            <person name="Chen Z."/>
            <person name="Dunbar C."/>
            <person name="Freedman E."/>
            <person name="Gearin G."/>
            <person name="Goldberg J."/>
            <person name="Griggs A."/>
            <person name="Gujja S."/>
            <person name="Heiman D."/>
            <person name="Howarth C."/>
            <person name="Larson L."/>
            <person name="Lui A."/>
            <person name="MacDonald P.J.P."/>
            <person name="Montmayeur A."/>
            <person name="Murphy C."/>
            <person name="Neiman D."/>
            <person name="Pearson M."/>
            <person name="Priest M."/>
            <person name="Roberts A."/>
            <person name="Saif S."/>
            <person name="Shea T."/>
            <person name="Shenoy N."/>
            <person name="Sisk P."/>
            <person name="Stolte C."/>
            <person name="Sykes S."/>
            <person name="Wortman J."/>
            <person name="Nusbaum C."/>
            <person name="Birren B."/>
        </authorList>
    </citation>
    <scope>NUCLEOTIDE SEQUENCE [LARGE SCALE GENOMIC DNA]</scope>
    <source>
        <strain evidence="3 4">CIP 101113</strain>
    </source>
</reference>
<sequence length="191" mass="21003">MENNKNLEGKKVSENTEHTPPPVPSSEETKHDESIVDRVTSSIEETVDNIEKEVVEPIVETIKEEVVEPVVEAAKELEREIEQEVRSTPPPPQQGYNQQGYNQQQAYYPPIVPEKNNLGLAGFILSIVAILLFWLPFINGICWLLGLIFSAIGVFKKPKGLAIAGLVISLIGVVIFILTLTLFATAAVLGS</sequence>
<evidence type="ECO:0008006" key="5">
    <source>
        <dbReference type="Google" id="ProtNLM"/>
    </source>
</evidence>
<keyword evidence="2" id="KW-1133">Transmembrane helix</keyword>
<dbReference type="EMBL" id="AGEE01000054">
    <property type="protein sequence ID" value="EHO05974.1"/>
    <property type="molecule type" value="Genomic_DNA"/>
</dbReference>
<evidence type="ECO:0000256" key="2">
    <source>
        <dbReference type="SAM" id="Phobius"/>
    </source>
</evidence>
<feature type="transmembrane region" description="Helical" evidence="2">
    <location>
        <begin position="161"/>
        <end position="189"/>
    </location>
</feature>
<dbReference type="Proteomes" id="UP000004834">
    <property type="component" value="Unassembled WGS sequence"/>
</dbReference>
<gene>
    <name evidence="3" type="ORF">HMPREF9715_03248</name>
</gene>
<dbReference type="AlphaFoldDB" id="A0AAV3EZ73"/>
<protein>
    <recommendedName>
        <fullName evidence="5">DUF4190 domain-containing protein</fullName>
    </recommendedName>
</protein>
<dbReference type="RefSeq" id="WP_006264524.1">
    <property type="nucleotide sequence ID" value="NZ_JH590839.1"/>
</dbReference>
<name>A0AAV3EZ73_9FLAO</name>
<organism evidence="3 4">
    <name type="scientific">Myroides odoratimimus CIP 101113</name>
    <dbReference type="NCBI Taxonomy" id="883154"/>
    <lineage>
        <taxon>Bacteria</taxon>
        <taxon>Pseudomonadati</taxon>
        <taxon>Bacteroidota</taxon>
        <taxon>Flavobacteriia</taxon>
        <taxon>Flavobacteriales</taxon>
        <taxon>Flavobacteriaceae</taxon>
        <taxon>Myroides</taxon>
    </lineage>
</organism>
<proteinExistence type="predicted"/>
<evidence type="ECO:0000256" key="1">
    <source>
        <dbReference type="SAM" id="MobiDB-lite"/>
    </source>
</evidence>
<comment type="caution">
    <text evidence="3">The sequence shown here is derived from an EMBL/GenBank/DDBJ whole genome shotgun (WGS) entry which is preliminary data.</text>
</comment>
<accession>A0AAV3EZ73</accession>
<evidence type="ECO:0000313" key="3">
    <source>
        <dbReference type="EMBL" id="EHO05974.1"/>
    </source>
</evidence>